<sequence length="267" mass="30814">MIWFDWVRSFLHGLAAPPGQICVACGNRGALSTTLSGLCPRCVSSIPWIRSIRCNRCGRAIGCPDCARAENLRRSFEMNRSAVRYDPLMREWLAVYKYRGKERMAPLLGTMLGTAYRALQREMTLSPHMIWQAQVVTFVPVSRERHIERGFNQAERLAEVLCHEVRIPVIPMLMRTQHTEKQSYKSRKERVESMRNIFAVHEDAPIYMKKVLMNLPPADEHRPIHLILVDDVYTTGSTLEACSQAIKRWGEVRGIHFKIYTLTWARS</sequence>
<reference evidence="2 3" key="1">
    <citation type="submission" date="2020-08" db="EMBL/GenBank/DDBJ databases">
        <title>A Genomic Blueprint of the Chicken Gut Microbiome.</title>
        <authorList>
            <person name="Gilroy R."/>
            <person name="Ravi A."/>
            <person name="Getino M."/>
            <person name="Pursley I."/>
            <person name="Horton D.L."/>
            <person name="Alikhan N.-F."/>
            <person name="Baker D."/>
            <person name="Gharbi K."/>
            <person name="Hall N."/>
            <person name="Watson M."/>
            <person name="Adriaenssens E.M."/>
            <person name="Foster-Nyarko E."/>
            <person name="Jarju S."/>
            <person name="Secka A."/>
            <person name="Antonio M."/>
            <person name="Oren A."/>
            <person name="Chaudhuri R."/>
            <person name="La Ragione R.M."/>
            <person name="Hildebrand F."/>
            <person name="Pallen M.J."/>
        </authorList>
    </citation>
    <scope>NUCLEOTIDE SEQUENCE [LARGE SCALE GENOMIC DNA]</scope>
    <source>
        <strain evidence="2 3">Sa2BVA9</strain>
    </source>
</reference>
<accession>A0ABR8SZK1</accession>
<dbReference type="InterPro" id="IPR029057">
    <property type="entry name" value="PRTase-like"/>
</dbReference>
<dbReference type="CDD" id="cd06223">
    <property type="entry name" value="PRTases_typeI"/>
    <property type="match status" value="1"/>
</dbReference>
<dbReference type="Gene3D" id="3.40.50.2020">
    <property type="match status" value="1"/>
</dbReference>
<dbReference type="SUPFAM" id="SSF53271">
    <property type="entry name" value="PRTase-like"/>
    <property type="match status" value="1"/>
</dbReference>
<dbReference type="PANTHER" id="PTHR47505:SF1">
    <property type="entry name" value="DNA UTILIZATION PROTEIN YHGH"/>
    <property type="match status" value="1"/>
</dbReference>
<dbReference type="RefSeq" id="WP_191800510.1">
    <property type="nucleotide sequence ID" value="NZ_JACSQL010000005.1"/>
</dbReference>
<keyword evidence="3" id="KW-1185">Reference proteome</keyword>
<dbReference type="EMBL" id="JACSQL010000005">
    <property type="protein sequence ID" value="MBD7968951.1"/>
    <property type="molecule type" value="Genomic_DNA"/>
</dbReference>
<dbReference type="InterPro" id="IPR051910">
    <property type="entry name" value="ComF/GntX_DNA_util-trans"/>
</dbReference>
<name>A0ABR8SZK1_9BACL</name>
<evidence type="ECO:0000313" key="2">
    <source>
        <dbReference type="EMBL" id="MBD7968951.1"/>
    </source>
</evidence>
<evidence type="ECO:0000313" key="3">
    <source>
        <dbReference type="Proteomes" id="UP000608071"/>
    </source>
</evidence>
<organism evidence="2 3">
    <name type="scientific">Paenibacillus gallinarum</name>
    <dbReference type="NCBI Taxonomy" id="2762232"/>
    <lineage>
        <taxon>Bacteria</taxon>
        <taxon>Bacillati</taxon>
        <taxon>Bacillota</taxon>
        <taxon>Bacilli</taxon>
        <taxon>Bacillales</taxon>
        <taxon>Paenibacillaceae</taxon>
        <taxon>Paenibacillus</taxon>
    </lineage>
</organism>
<dbReference type="PANTHER" id="PTHR47505">
    <property type="entry name" value="DNA UTILIZATION PROTEIN YHGH"/>
    <property type="match status" value="1"/>
</dbReference>
<comment type="caution">
    <text evidence="2">The sequence shown here is derived from an EMBL/GenBank/DDBJ whole genome shotgun (WGS) entry which is preliminary data.</text>
</comment>
<proteinExistence type="inferred from homology"/>
<evidence type="ECO:0000256" key="1">
    <source>
        <dbReference type="ARBA" id="ARBA00008007"/>
    </source>
</evidence>
<dbReference type="Proteomes" id="UP000608071">
    <property type="component" value="Unassembled WGS sequence"/>
</dbReference>
<gene>
    <name evidence="2" type="ORF">H9647_12820</name>
</gene>
<comment type="similarity">
    <text evidence="1">Belongs to the ComF/GntX family.</text>
</comment>
<dbReference type="InterPro" id="IPR000836">
    <property type="entry name" value="PRTase_dom"/>
</dbReference>
<protein>
    <submittedName>
        <fullName evidence="2">ComF family protein</fullName>
    </submittedName>
</protein>